<evidence type="ECO:0000256" key="4">
    <source>
        <dbReference type="PIRSR" id="PIRSR602678-1"/>
    </source>
</evidence>
<dbReference type="PANTHER" id="PTHR13799">
    <property type="entry name" value="NGG1 INTERACTING FACTOR 3"/>
    <property type="match status" value="1"/>
</dbReference>
<evidence type="ECO:0000313" key="5">
    <source>
        <dbReference type="EMBL" id="QCI21024.1"/>
    </source>
</evidence>
<evidence type="ECO:0000256" key="2">
    <source>
        <dbReference type="ARBA" id="ARBA00022112"/>
    </source>
</evidence>
<dbReference type="RefSeq" id="WP_158357669.1">
    <property type="nucleotide sequence ID" value="NZ_CP034876.1"/>
</dbReference>
<dbReference type="FunFam" id="3.40.1390.30:FF:000002">
    <property type="entry name" value="Nif3-like dinuclear metal center protein"/>
    <property type="match status" value="1"/>
</dbReference>
<accession>A0A4D6Y3F0</accession>
<dbReference type="InterPro" id="IPR036069">
    <property type="entry name" value="DUF34/NIF3_sf"/>
</dbReference>
<reference evidence="5 6" key="2">
    <citation type="submission" date="2019-05" db="EMBL/GenBank/DDBJ databases">
        <title>Genome evolution of the obligate endosymbiont Buchnera aphidicola.</title>
        <authorList>
            <person name="Moran N.A."/>
        </authorList>
    </citation>
    <scope>NUCLEOTIDE SEQUENCE [LARGE SCALE GENOMIC DNA]</scope>
    <source>
        <strain evidence="5 6">Hla</strain>
    </source>
</reference>
<proteinExistence type="inferred from homology"/>
<dbReference type="Gene3D" id="3.40.1390.30">
    <property type="entry name" value="NIF3 (NGG1p interacting factor 3)-like"/>
    <property type="match status" value="2"/>
</dbReference>
<dbReference type="NCBIfam" id="TIGR00486">
    <property type="entry name" value="YbgI_SA1388"/>
    <property type="match status" value="1"/>
</dbReference>
<dbReference type="SUPFAM" id="SSF102705">
    <property type="entry name" value="NIF3 (NGG1p interacting factor 3)-like"/>
    <property type="match status" value="1"/>
</dbReference>
<feature type="binding site" evidence="4">
    <location>
        <position position="63"/>
    </location>
    <ligand>
        <name>a divalent metal cation</name>
        <dbReference type="ChEBI" id="CHEBI:60240"/>
        <label>1</label>
    </ligand>
</feature>
<dbReference type="EMBL" id="CP034876">
    <property type="protein sequence ID" value="QCI21024.1"/>
    <property type="molecule type" value="Genomic_DNA"/>
</dbReference>
<reference evidence="5 6" key="1">
    <citation type="submission" date="2018-12" db="EMBL/GenBank/DDBJ databases">
        <authorList>
            <person name="Chong R.A."/>
        </authorList>
    </citation>
    <scope>NUCLEOTIDE SEQUENCE [LARGE SCALE GENOMIC DNA]</scope>
    <source>
        <strain evidence="5 6">Hla</strain>
    </source>
</reference>
<dbReference type="GO" id="GO:0046872">
    <property type="term" value="F:metal ion binding"/>
    <property type="evidence" value="ECO:0007669"/>
    <property type="project" value="UniProtKB-KW"/>
</dbReference>
<feature type="binding site" evidence="4">
    <location>
        <position position="64"/>
    </location>
    <ligand>
        <name>a divalent metal cation</name>
        <dbReference type="ChEBI" id="CHEBI:60240"/>
        <label>2</label>
    </ligand>
</feature>
<protein>
    <recommendedName>
        <fullName evidence="2">GTP cyclohydrolase 1 type 2 homolog</fullName>
    </recommendedName>
</protein>
<dbReference type="PANTHER" id="PTHR13799:SF14">
    <property type="entry name" value="GTP CYCLOHYDROLASE 1 TYPE 2 HOMOLOG"/>
    <property type="match status" value="1"/>
</dbReference>
<feature type="binding site" evidence="4">
    <location>
        <position position="101"/>
    </location>
    <ligand>
        <name>a divalent metal cation</name>
        <dbReference type="ChEBI" id="CHEBI:60240"/>
        <label>1</label>
    </ligand>
</feature>
<evidence type="ECO:0000313" key="6">
    <source>
        <dbReference type="Proteomes" id="UP000298738"/>
    </source>
</evidence>
<organism evidence="5 6">
    <name type="scientific">Buchnera aphidicola</name>
    <name type="common">Hyperomyzus lactucae</name>
    <dbReference type="NCBI Taxonomy" id="1241860"/>
    <lineage>
        <taxon>Bacteria</taxon>
        <taxon>Pseudomonadati</taxon>
        <taxon>Pseudomonadota</taxon>
        <taxon>Gammaproteobacteria</taxon>
        <taxon>Enterobacterales</taxon>
        <taxon>Erwiniaceae</taxon>
        <taxon>Buchnera</taxon>
    </lineage>
</organism>
<gene>
    <name evidence="5" type="ORF">D9V68_01535</name>
</gene>
<evidence type="ECO:0000256" key="1">
    <source>
        <dbReference type="ARBA" id="ARBA00006964"/>
    </source>
</evidence>
<dbReference type="OrthoDB" id="9800881at2"/>
<keyword evidence="3 4" id="KW-0479">Metal-binding</keyword>
<feature type="binding site" evidence="4">
    <location>
        <position position="220"/>
    </location>
    <ligand>
        <name>a divalent metal cation</name>
        <dbReference type="ChEBI" id="CHEBI:60240"/>
        <label>1</label>
    </ligand>
</feature>
<feature type="binding site" evidence="4">
    <location>
        <position position="216"/>
    </location>
    <ligand>
        <name>a divalent metal cation</name>
        <dbReference type="ChEBI" id="CHEBI:60240"/>
        <label>1</label>
    </ligand>
</feature>
<dbReference type="GO" id="GO:0005737">
    <property type="term" value="C:cytoplasm"/>
    <property type="evidence" value="ECO:0007669"/>
    <property type="project" value="TreeGrafter"/>
</dbReference>
<comment type="similarity">
    <text evidence="1">Belongs to the GTP cyclohydrolase I type 2/NIF3 family.</text>
</comment>
<name>A0A4D6Y3F0_9GAMM</name>
<dbReference type="Proteomes" id="UP000298738">
    <property type="component" value="Chromosome"/>
</dbReference>
<evidence type="ECO:0000256" key="3">
    <source>
        <dbReference type="ARBA" id="ARBA00022723"/>
    </source>
</evidence>
<dbReference type="InterPro" id="IPR002678">
    <property type="entry name" value="DUF34/NIF3"/>
</dbReference>
<dbReference type="AlphaFoldDB" id="A0A4D6Y3F0"/>
<dbReference type="Pfam" id="PF01784">
    <property type="entry name" value="DUF34_NIF3"/>
    <property type="match status" value="1"/>
</dbReference>
<sequence>MNNFFLEDVINKKLLSYQYNDIVPNGLQIEGISIVKKIITGVTACQDLLDQALLNHADAIIVHHGYFWNNESKYIHNMQRKRLQTILSHQINLYSWHLPLDIHPKLGNNAQIAKKLNIFIKGNIGIPYVFWGILKNKMTGIEFAKKIEEKFKKYPIHISKNTPEYINRIAWCSGRGQSFIKQAYKFGIDAFLTGEISEETTHIAKELGIHFFSLGHHATEKDGIQSLGKWLCKKYNLDVDFIDIYNPA</sequence>